<dbReference type="EC" id="2.7.1.130" evidence="3 13"/>
<evidence type="ECO:0000256" key="13">
    <source>
        <dbReference type="HAMAP-Rule" id="MF_00409"/>
    </source>
</evidence>
<keyword evidence="9 13" id="KW-0418">Kinase</keyword>
<evidence type="ECO:0000256" key="11">
    <source>
        <dbReference type="ARBA" id="ARBA00023098"/>
    </source>
</evidence>
<gene>
    <name evidence="13" type="primary">lpxK</name>
    <name evidence="14" type="ORF">AZI85_12625</name>
</gene>
<comment type="caution">
    <text evidence="14">The sequence shown here is derived from an EMBL/GenBank/DDBJ whole genome shotgun (WGS) entry which is preliminary data.</text>
</comment>
<evidence type="ECO:0000256" key="12">
    <source>
        <dbReference type="ARBA" id="ARBA00029757"/>
    </source>
</evidence>
<evidence type="ECO:0000256" key="1">
    <source>
        <dbReference type="ARBA" id="ARBA00002274"/>
    </source>
</evidence>
<comment type="function">
    <text evidence="1 13">Transfers the gamma-phosphate of ATP to the 4'-position of a tetraacyldisaccharide 1-phosphate intermediate (termed DS-1-P) to form tetraacyldisaccharide 1,4'-bis-phosphate (lipid IVA).</text>
</comment>
<keyword evidence="8 13" id="KW-0547">Nucleotide-binding</keyword>
<dbReference type="AlphaFoldDB" id="A0A150WBL5"/>
<keyword evidence="7 13" id="KW-0808">Transferase</keyword>
<name>A0A150WBL5_BDEBC</name>
<evidence type="ECO:0000256" key="5">
    <source>
        <dbReference type="ARBA" id="ARBA00022516"/>
    </source>
</evidence>
<dbReference type="PANTHER" id="PTHR42724:SF1">
    <property type="entry name" value="TETRAACYLDISACCHARIDE 4'-KINASE, MITOCHONDRIAL-RELATED"/>
    <property type="match status" value="1"/>
</dbReference>
<dbReference type="InterPro" id="IPR003758">
    <property type="entry name" value="LpxK"/>
</dbReference>
<evidence type="ECO:0000256" key="8">
    <source>
        <dbReference type="ARBA" id="ARBA00022741"/>
    </source>
</evidence>
<dbReference type="InterPro" id="IPR027417">
    <property type="entry name" value="P-loop_NTPase"/>
</dbReference>
<evidence type="ECO:0000313" key="14">
    <source>
        <dbReference type="EMBL" id="KYG60313.1"/>
    </source>
</evidence>
<dbReference type="GO" id="GO:0009244">
    <property type="term" value="P:lipopolysaccharide core region biosynthetic process"/>
    <property type="evidence" value="ECO:0007669"/>
    <property type="project" value="TreeGrafter"/>
</dbReference>
<feature type="binding site" evidence="13">
    <location>
        <begin position="44"/>
        <end position="51"/>
    </location>
    <ligand>
        <name>ATP</name>
        <dbReference type="ChEBI" id="CHEBI:30616"/>
    </ligand>
</feature>
<dbReference type="GO" id="GO:0009029">
    <property type="term" value="F:lipid-A 4'-kinase activity"/>
    <property type="evidence" value="ECO:0007669"/>
    <property type="project" value="UniProtKB-UniRule"/>
</dbReference>
<dbReference type="GO" id="GO:0009245">
    <property type="term" value="P:lipid A biosynthetic process"/>
    <property type="evidence" value="ECO:0007669"/>
    <property type="project" value="UniProtKB-UniRule"/>
</dbReference>
<comment type="pathway">
    <text evidence="2 13">Glycolipid biosynthesis; lipid IV(A) biosynthesis; lipid IV(A) from (3R)-3-hydroxytetradecanoyl-[acyl-carrier-protein] and UDP-N-acetyl-alpha-D-glucosamine: step 6/6.</text>
</comment>
<keyword evidence="6 13" id="KW-0441">Lipid A biosynthesis</keyword>
<protein>
    <recommendedName>
        <fullName evidence="4 13">Tetraacyldisaccharide 4'-kinase</fullName>
        <ecNumber evidence="3 13">2.7.1.130</ecNumber>
    </recommendedName>
    <alternativeName>
        <fullName evidence="12 13">Lipid A 4'-kinase</fullName>
    </alternativeName>
</protein>
<keyword evidence="11 13" id="KW-0443">Lipid metabolism</keyword>
<organism evidence="14 15">
    <name type="scientific">Bdellovibrio bacteriovorus</name>
    <dbReference type="NCBI Taxonomy" id="959"/>
    <lineage>
        <taxon>Bacteria</taxon>
        <taxon>Pseudomonadati</taxon>
        <taxon>Bdellovibrionota</taxon>
        <taxon>Bdellovibrionia</taxon>
        <taxon>Bdellovibrionales</taxon>
        <taxon>Pseudobdellovibrionaceae</taxon>
        <taxon>Bdellovibrio</taxon>
    </lineage>
</organism>
<comment type="similarity">
    <text evidence="13">Belongs to the LpxK family.</text>
</comment>
<keyword evidence="10 13" id="KW-0067">ATP-binding</keyword>
<dbReference type="RefSeq" id="WP_063245088.1">
    <property type="nucleotide sequence ID" value="NZ_LUKF01000020.1"/>
</dbReference>
<proteinExistence type="inferred from homology"/>
<dbReference type="EMBL" id="LUKF01000020">
    <property type="protein sequence ID" value="KYG60313.1"/>
    <property type="molecule type" value="Genomic_DNA"/>
</dbReference>
<dbReference type="Proteomes" id="UP000075391">
    <property type="component" value="Unassembled WGS sequence"/>
</dbReference>
<accession>A0A150WBL5</accession>
<evidence type="ECO:0000256" key="3">
    <source>
        <dbReference type="ARBA" id="ARBA00012071"/>
    </source>
</evidence>
<dbReference type="NCBIfam" id="TIGR00682">
    <property type="entry name" value="lpxK"/>
    <property type="match status" value="1"/>
</dbReference>
<evidence type="ECO:0000256" key="9">
    <source>
        <dbReference type="ARBA" id="ARBA00022777"/>
    </source>
</evidence>
<dbReference type="CDD" id="cd01983">
    <property type="entry name" value="SIMIBI"/>
    <property type="match status" value="1"/>
</dbReference>
<dbReference type="Pfam" id="PF02606">
    <property type="entry name" value="LpxK"/>
    <property type="match status" value="1"/>
</dbReference>
<dbReference type="SUPFAM" id="SSF52540">
    <property type="entry name" value="P-loop containing nucleoside triphosphate hydrolases"/>
    <property type="match status" value="1"/>
</dbReference>
<reference evidence="14 15" key="1">
    <citation type="submission" date="2016-03" db="EMBL/GenBank/DDBJ databases">
        <authorList>
            <person name="Ploux O."/>
        </authorList>
    </citation>
    <scope>NUCLEOTIDE SEQUENCE [LARGE SCALE GENOMIC DNA]</scope>
    <source>
        <strain evidence="14 15">BER2</strain>
    </source>
</reference>
<dbReference type="PANTHER" id="PTHR42724">
    <property type="entry name" value="TETRAACYLDISACCHARIDE 4'-KINASE"/>
    <property type="match status" value="1"/>
</dbReference>
<evidence type="ECO:0000313" key="15">
    <source>
        <dbReference type="Proteomes" id="UP000075391"/>
    </source>
</evidence>
<evidence type="ECO:0000256" key="4">
    <source>
        <dbReference type="ARBA" id="ARBA00016436"/>
    </source>
</evidence>
<dbReference type="OrthoDB" id="5289037at2"/>
<sequence length="339" mass="38056">MKYYLRPFSFLYNQVVGVKNSLYRRGVIRVYKAPVPVVSIGNLTVGGTGKTPITDYCLKALVADGKKVAVISRSYRADVESPSQVDVGHPFAARYYGDEPVLLAQANPQVAVFVGPSKWQTAKYAVSKDQFDLLIVDDGFQHRKLHRDLNIVILDATESIENYAVLPEGRARESWEGVERADVLVLSKCNLAPDADLKVLESRLPKGKEVLYLGYQINHLKNVATKAVIAREELKGKSLFLVSAIARPDVFEKMMRNIGEVSKKSLHYRDHHQYTAADVAHIQDEFRKAKADYLITTEKDAVKLRQLFSDSSLLWSASLEVAEQGKKGRLHELISQILR</sequence>
<evidence type="ECO:0000256" key="10">
    <source>
        <dbReference type="ARBA" id="ARBA00022840"/>
    </source>
</evidence>
<evidence type="ECO:0000256" key="6">
    <source>
        <dbReference type="ARBA" id="ARBA00022556"/>
    </source>
</evidence>
<dbReference type="GO" id="GO:0005886">
    <property type="term" value="C:plasma membrane"/>
    <property type="evidence" value="ECO:0007669"/>
    <property type="project" value="TreeGrafter"/>
</dbReference>
<evidence type="ECO:0000256" key="7">
    <source>
        <dbReference type="ARBA" id="ARBA00022679"/>
    </source>
</evidence>
<dbReference type="HAMAP" id="MF_00409">
    <property type="entry name" value="LpxK"/>
    <property type="match status" value="1"/>
</dbReference>
<evidence type="ECO:0000256" key="2">
    <source>
        <dbReference type="ARBA" id="ARBA00004870"/>
    </source>
</evidence>
<comment type="catalytic activity">
    <reaction evidence="13">
        <text>a lipid A disaccharide + ATP = a lipid IVA + ADP + H(+)</text>
        <dbReference type="Rhea" id="RHEA:67840"/>
        <dbReference type="ChEBI" id="CHEBI:15378"/>
        <dbReference type="ChEBI" id="CHEBI:30616"/>
        <dbReference type="ChEBI" id="CHEBI:176343"/>
        <dbReference type="ChEBI" id="CHEBI:176425"/>
        <dbReference type="ChEBI" id="CHEBI:456216"/>
        <dbReference type="EC" id="2.7.1.130"/>
    </reaction>
</comment>
<keyword evidence="5 13" id="KW-0444">Lipid biosynthesis</keyword>
<dbReference type="GO" id="GO:0005524">
    <property type="term" value="F:ATP binding"/>
    <property type="evidence" value="ECO:0007669"/>
    <property type="project" value="UniProtKB-UniRule"/>
</dbReference>
<dbReference type="UniPathway" id="UPA00359">
    <property type="reaction ID" value="UER00482"/>
</dbReference>